<sequence length="1585" mass="171018">MHDKMMKLSEAPKRLLAVLLAVCLLLCAVNLQSLTAFAAADMGSETLTATVVKTDGSDSVSLVSEGDAVASEWAYDETRRLTITADFTGVDGERKIKIELPVGMCFNKGGYPTEANSQIQTFTYVKSKLPTNYSPADKDPALGGTLTYTIKPAVDKVSLDILISYDEQLWNKENGGSVTGSPDDKTSNYAVPVAVTKTAGNFTETKILSKVTTYTGTDKTKTYYVSYSNDPDIMYDKPLDTAVSMGRQYIYNGRSGSQINSTPNLYWKKVTLIQEAPYKTLHDGTKVHAEYAGIAAVSPTDYTNAETKDHTTTLTWTDNGNFGYGMPSINAKYSFPSGNFQAGDKITYPQPQIRVQGIYGGERDYYTPNTGAAVTFNLSNEGQLVIGRGAGGKSFPASETNTDVAYYLDNFLLSNQGAAASGPQKFTYTFAGKSGVGVTSMRLIMPKQADCKLNENQKVDVTCTVTDKDGIEVPNDTVKIEVTPSLNDTGRDVIVSRNAEMVEKNYYFHTISYEVGTLQPGTLYYASSSPFMSGGAIYGKLIEGSANKPEAGKECLSASLVIESVETGKTTAKYEQMSIKVQDEPRTTTIGLRNTDPLKGNESTTIPAGGTLKVTAQLEASDYPYHSTTFISHPVFYLRLPKELSLVKNSLSTDRVNALPVEQTSVAEIVDGKETGYTLTAINFGNTEVPIGYYGENLNAVNGFQSLTLTFTLQASNTISQTTQYDLRDLVCAADEEVGLSTMNSGWNPCNWTHNPSKEDHFSAGTYRATYKHNADTNATFTVQAAAPMVEFHAAVKDHSGTTDADYSSEMIFIDNSGSIDYRISFQNNQGGTVDGDKFYYLIQLPKKGEAMSGHMTGNTEAPAFDLSLTGPVTLKSEYANLYDVRYSTDISTDPANTDFYNNGKADFSMDGGFASYFTEEEIKKKFEGHELSWDDVRCIKLVVKDKGAENKRVIPNGESCTITLENVSWDVSGAKGDTDFVWSACGLQRYDLKSAASEGHTPTNPVTFHIHPFKIASSVTLTGVKGTSPAGAAKTTTILIPAYINSRTLKIKSVTISDGIHLVSSTEMDSNRNAGIPWGDQNFTLTASLNSGASLDILKENTDVIGTTTKEVVSTLTITLDHANLLSTKSKAGTVTVVIGEDGTDGVEITETITIRTIGTEMDENYPSSVLSQGKNFSDIRTGNDQVKITSDSAVSVQFNLQSYLSANYGKPYITGAFPAGATLILADISNGKQPKYYYYSCSEAKTDSSQIPLSSFVSMNDGISPFISERLPVDAKLLFVVDYAQATVTISGNELPQTLKLVFPGAKDGAQTERSAAAAWVLTPKREFTIAVDTSESGMSMASKGTAALSGSLNSKQLVGNDTCHASDYLTLSLTLYAEDGSTPANFPAGATITANQVKTGTAENKALLTLGKAGANTVLFNILLETAGWGLSPGKYKLQAELYFSRAEGYVSAVSQKPEASMEITLTVTDDPSYGLKVEQTDKVGRLVDSGAILTFKLDYAVPAGSPITYSAALYEKTNGNYSKTATAWTTPPVFNDDGKESCMVSLQVPSTVKKGPTYRIMFRMECDGKAIEVPYNIIIRE</sequence>
<feature type="signal peptide" evidence="1">
    <location>
        <begin position="1"/>
        <end position="38"/>
    </location>
</feature>
<protein>
    <submittedName>
        <fullName evidence="2">Uncharacterized protein</fullName>
    </submittedName>
</protein>
<evidence type="ECO:0000256" key="1">
    <source>
        <dbReference type="SAM" id="SignalP"/>
    </source>
</evidence>
<feature type="chain" id="PRO_5037824895" evidence="1">
    <location>
        <begin position="39"/>
        <end position="1585"/>
    </location>
</feature>
<organism evidence="2 3">
    <name type="scientific">Zongyangia hominis</name>
    <dbReference type="NCBI Taxonomy" id="2763677"/>
    <lineage>
        <taxon>Bacteria</taxon>
        <taxon>Bacillati</taxon>
        <taxon>Bacillota</taxon>
        <taxon>Clostridia</taxon>
        <taxon>Eubacteriales</taxon>
        <taxon>Oscillospiraceae</taxon>
        <taxon>Zongyangia</taxon>
    </lineage>
</organism>
<evidence type="ECO:0000313" key="3">
    <source>
        <dbReference type="Proteomes" id="UP000660861"/>
    </source>
</evidence>
<dbReference type="RefSeq" id="WP_262397687.1">
    <property type="nucleotide sequence ID" value="NZ_JACRTC010000004.1"/>
</dbReference>
<keyword evidence="1" id="KW-0732">Signal</keyword>
<reference evidence="2" key="1">
    <citation type="submission" date="2020-08" db="EMBL/GenBank/DDBJ databases">
        <title>Genome public.</title>
        <authorList>
            <person name="Liu C."/>
            <person name="Sun Q."/>
        </authorList>
    </citation>
    <scope>NUCLEOTIDE SEQUENCE</scope>
    <source>
        <strain evidence="2">NSJ-54</strain>
    </source>
</reference>
<dbReference type="Proteomes" id="UP000660861">
    <property type="component" value="Unassembled WGS sequence"/>
</dbReference>
<evidence type="ECO:0000313" key="2">
    <source>
        <dbReference type="EMBL" id="MBC8570590.1"/>
    </source>
</evidence>
<proteinExistence type="predicted"/>
<gene>
    <name evidence="2" type="ORF">H8709_07055</name>
</gene>
<accession>A0A926E9V6</accession>
<dbReference type="EMBL" id="JACRTC010000004">
    <property type="protein sequence ID" value="MBC8570590.1"/>
    <property type="molecule type" value="Genomic_DNA"/>
</dbReference>
<comment type="caution">
    <text evidence="2">The sequence shown here is derived from an EMBL/GenBank/DDBJ whole genome shotgun (WGS) entry which is preliminary data.</text>
</comment>
<name>A0A926E9V6_9FIRM</name>
<keyword evidence="3" id="KW-1185">Reference proteome</keyword>